<accession>A0A1G9MI37</accession>
<dbReference type="OrthoDB" id="2375163at2"/>
<evidence type="ECO:0000256" key="2">
    <source>
        <dbReference type="ARBA" id="ARBA00006602"/>
    </source>
</evidence>
<comment type="similarity">
    <text evidence="2">Belongs to the FliH family.</text>
</comment>
<feature type="compositionally biased region" description="Basic and acidic residues" evidence="7">
    <location>
        <begin position="90"/>
        <end position="128"/>
    </location>
</feature>
<keyword evidence="3" id="KW-0813">Transport</keyword>
<keyword evidence="9" id="KW-0282">Flagellum</keyword>
<keyword evidence="9" id="KW-0966">Cell projection</keyword>
<dbReference type="GO" id="GO:0015031">
    <property type="term" value="P:protein transport"/>
    <property type="evidence" value="ECO:0007669"/>
    <property type="project" value="UniProtKB-KW"/>
</dbReference>
<keyword evidence="4" id="KW-1005">Bacterial flagellum biogenesis</keyword>
<protein>
    <submittedName>
        <fullName evidence="9">Flagellar assembly protein FliH</fullName>
    </submittedName>
</protein>
<evidence type="ECO:0000313" key="9">
    <source>
        <dbReference type="EMBL" id="SDL73567.1"/>
    </source>
</evidence>
<feature type="region of interest" description="Disordered" evidence="7">
    <location>
        <begin position="90"/>
        <end position="145"/>
    </location>
</feature>
<dbReference type="GO" id="GO:0044781">
    <property type="term" value="P:bacterial-type flagellum organization"/>
    <property type="evidence" value="ECO:0007669"/>
    <property type="project" value="UniProtKB-KW"/>
</dbReference>
<dbReference type="AlphaFoldDB" id="A0A1G9MI37"/>
<dbReference type="InterPro" id="IPR018035">
    <property type="entry name" value="Flagellar_FliH/T3SS_HrpE"/>
</dbReference>
<evidence type="ECO:0000256" key="4">
    <source>
        <dbReference type="ARBA" id="ARBA00022795"/>
    </source>
</evidence>
<evidence type="ECO:0000313" key="10">
    <source>
        <dbReference type="Proteomes" id="UP000199476"/>
    </source>
</evidence>
<organism evidence="9 10">
    <name type="scientific">Halarsenatibacter silvermanii</name>
    <dbReference type="NCBI Taxonomy" id="321763"/>
    <lineage>
        <taxon>Bacteria</taxon>
        <taxon>Bacillati</taxon>
        <taxon>Bacillota</taxon>
        <taxon>Clostridia</taxon>
        <taxon>Halanaerobiales</taxon>
        <taxon>Halarsenatibacteraceae</taxon>
        <taxon>Halarsenatibacter</taxon>
    </lineage>
</organism>
<keyword evidence="5" id="KW-0653">Protein transport</keyword>
<reference evidence="9 10" key="1">
    <citation type="submission" date="2016-10" db="EMBL/GenBank/DDBJ databases">
        <authorList>
            <person name="de Groot N.N."/>
        </authorList>
    </citation>
    <scope>NUCLEOTIDE SEQUENCE [LARGE SCALE GENOMIC DNA]</scope>
    <source>
        <strain evidence="9 10">SLAS-1</strain>
    </source>
</reference>
<feature type="compositionally biased region" description="Basic and acidic residues" evidence="7">
    <location>
        <begin position="25"/>
        <end position="77"/>
    </location>
</feature>
<dbReference type="STRING" id="321763.SAMN04488692_10867"/>
<dbReference type="PANTHER" id="PTHR34982:SF1">
    <property type="entry name" value="FLAGELLAR ASSEMBLY PROTEIN FLIH"/>
    <property type="match status" value="1"/>
</dbReference>
<dbReference type="Gene3D" id="1.20.5.620">
    <property type="entry name" value="F1F0 ATP synthase subunit B, membrane domain"/>
    <property type="match status" value="1"/>
</dbReference>
<keyword evidence="9" id="KW-0969">Cilium</keyword>
<dbReference type="CDD" id="cd06503">
    <property type="entry name" value="ATP-synt_Fo_b"/>
    <property type="match status" value="1"/>
</dbReference>
<keyword evidence="10" id="KW-1185">Reference proteome</keyword>
<dbReference type="InterPro" id="IPR051472">
    <property type="entry name" value="T3SS_Stator/FliH"/>
</dbReference>
<dbReference type="RefSeq" id="WP_089759602.1">
    <property type="nucleotide sequence ID" value="NZ_FNGO01000008.1"/>
</dbReference>
<comment type="function">
    <text evidence="1">Needed for flagellar regrowth and assembly.</text>
</comment>
<dbReference type="EMBL" id="FNGO01000008">
    <property type="protein sequence ID" value="SDL73567.1"/>
    <property type="molecule type" value="Genomic_DNA"/>
</dbReference>
<dbReference type="Proteomes" id="UP000199476">
    <property type="component" value="Unassembled WGS sequence"/>
</dbReference>
<evidence type="ECO:0000256" key="1">
    <source>
        <dbReference type="ARBA" id="ARBA00003041"/>
    </source>
</evidence>
<evidence type="ECO:0000259" key="8">
    <source>
        <dbReference type="Pfam" id="PF02108"/>
    </source>
</evidence>
<feature type="compositionally biased region" description="Low complexity" evidence="7">
    <location>
        <begin position="7"/>
        <end position="19"/>
    </location>
</feature>
<proteinExistence type="inferred from homology"/>
<dbReference type="PANTHER" id="PTHR34982">
    <property type="entry name" value="YOP PROTEINS TRANSLOCATION PROTEIN L"/>
    <property type="match status" value="1"/>
</dbReference>
<dbReference type="Pfam" id="PF02108">
    <property type="entry name" value="FliH"/>
    <property type="match status" value="1"/>
</dbReference>
<evidence type="ECO:0000256" key="7">
    <source>
        <dbReference type="SAM" id="MobiDB-lite"/>
    </source>
</evidence>
<feature type="domain" description="Flagellar assembly protein FliH/Type III secretion system HrpE" evidence="8">
    <location>
        <begin position="127"/>
        <end position="252"/>
    </location>
</feature>
<gene>
    <name evidence="9" type="ORF">SAMN04488692_10867</name>
</gene>
<name>A0A1G9MI37_9FIRM</name>
<evidence type="ECO:0000256" key="3">
    <source>
        <dbReference type="ARBA" id="ARBA00022448"/>
    </source>
</evidence>
<evidence type="ECO:0000256" key="6">
    <source>
        <dbReference type="ARBA" id="ARBA00023225"/>
    </source>
</evidence>
<sequence length="268" mass="30674">MSDFRGSNSSSNLIKSSSITGEYQLSEKETRERYEEEKSRKNDENRQQDEKNEKSEEAEKALEQARSEADDILEEARQKADEIIAAAENEAEKIKEQAEEEGYKEGYDKGLAEGREEARENLRKEHQKSLQTVTEAAARTDERLEKEVRDTSERIVDFAVDIAEKIVQTEIHFNPEVIVPIVEECLEEISLNNNEITIRVAPEVEEYLRDLDYEGRRDTEIKIVADSGLKPGDCLVETDFGGQDATIESKLEILRDQLTDEVKNTVEQ</sequence>
<evidence type="ECO:0000256" key="5">
    <source>
        <dbReference type="ARBA" id="ARBA00022927"/>
    </source>
</evidence>
<dbReference type="GO" id="GO:0005829">
    <property type="term" value="C:cytosol"/>
    <property type="evidence" value="ECO:0007669"/>
    <property type="project" value="TreeGrafter"/>
</dbReference>
<keyword evidence="6" id="KW-1006">Bacterial flagellum protein export</keyword>
<feature type="region of interest" description="Disordered" evidence="7">
    <location>
        <begin position="1"/>
        <end position="77"/>
    </location>
</feature>